<evidence type="ECO:0000256" key="3">
    <source>
        <dbReference type="ARBA" id="ARBA00023125"/>
    </source>
</evidence>
<protein>
    <submittedName>
        <fullName evidence="6">LysR substrate-binding domain-containing protein</fullName>
    </submittedName>
</protein>
<reference evidence="6 7" key="1">
    <citation type="submission" date="2024-09" db="EMBL/GenBank/DDBJ databases">
        <authorList>
            <person name="Sun Q."/>
            <person name="Mori K."/>
        </authorList>
    </citation>
    <scope>NUCLEOTIDE SEQUENCE [LARGE SCALE GENOMIC DNA]</scope>
    <source>
        <strain evidence="6 7">JCM 13503</strain>
    </source>
</reference>
<name>A0ABV6AZQ2_9DEIO</name>
<dbReference type="InterPro" id="IPR000847">
    <property type="entry name" value="LysR_HTH_N"/>
</dbReference>
<feature type="domain" description="HTH lysR-type" evidence="5">
    <location>
        <begin position="1"/>
        <end position="58"/>
    </location>
</feature>
<sequence>MDVETLRTFVDVVRRGSFAAVARERNVDPSSVSRAVAALEAELGLRLLHRTTRRLAPTEAGAVYFNRVEPLVDELERARLGASDTAREPRGTLRIASHVSFAQLNLVPLLPAFAARYPEINFDLVLTDASLDLVEERVDIAFRLGPPPAGLRAVPLARLDARVCASPAYLARAGWPTCPQDLARHDALLLHLVGFQDIWRFRDRRGEVTEVEMRSRLRSSNAVALKTCALGGMGVLLQARWIVGHELRTGELVDLLPDHEVSAATFEDAAVWLLYPERAYVPVKVRVFEEFVRRAFEAGPPGDRA</sequence>
<dbReference type="SUPFAM" id="SSF53850">
    <property type="entry name" value="Periplasmic binding protein-like II"/>
    <property type="match status" value="1"/>
</dbReference>
<evidence type="ECO:0000313" key="7">
    <source>
        <dbReference type="Proteomes" id="UP001589733"/>
    </source>
</evidence>
<keyword evidence="4" id="KW-0804">Transcription</keyword>
<comment type="caution">
    <text evidence="6">The sequence shown here is derived from an EMBL/GenBank/DDBJ whole genome shotgun (WGS) entry which is preliminary data.</text>
</comment>
<dbReference type="Gene3D" id="1.10.10.10">
    <property type="entry name" value="Winged helix-like DNA-binding domain superfamily/Winged helix DNA-binding domain"/>
    <property type="match status" value="1"/>
</dbReference>
<evidence type="ECO:0000256" key="4">
    <source>
        <dbReference type="ARBA" id="ARBA00023163"/>
    </source>
</evidence>
<evidence type="ECO:0000256" key="2">
    <source>
        <dbReference type="ARBA" id="ARBA00023015"/>
    </source>
</evidence>
<evidence type="ECO:0000313" key="6">
    <source>
        <dbReference type="EMBL" id="MFB9991643.1"/>
    </source>
</evidence>
<dbReference type="EMBL" id="JBHLYR010000021">
    <property type="protein sequence ID" value="MFB9991643.1"/>
    <property type="molecule type" value="Genomic_DNA"/>
</dbReference>
<dbReference type="PROSITE" id="PS50931">
    <property type="entry name" value="HTH_LYSR"/>
    <property type="match status" value="1"/>
</dbReference>
<dbReference type="InterPro" id="IPR036388">
    <property type="entry name" value="WH-like_DNA-bd_sf"/>
</dbReference>
<keyword evidence="3" id="KW-0238">DNA-binding</keyword>
<dbReference type="Pfam" id="PF00126">
    <property type="entry name" value="HTH_1"/>
    <property type="match status" value="1"/>
</dbReference>
<dbReference type="SUPFAM" id="SSF46785">
    <property type="entry name" value="Winged helix' DNA-binding domain"/>
    <property type="match status" value="1"/>
</dbReference>
<accession>A0ABV6AZQ2</accession>
<gene>
    <name evidence="6" type="ORF">ACFFLM_06645</name>
</gene>
<dbReference type="Gene3D" id="3.40.190.290">
    <property type="match status" value="1"/>
</dbReference>
<organism evidence="6 7">
    <name type="scientific">Deinococcus oregonensis</name>
    <dbReference type="NCBI Taxonomy" id="1805970"/>
    <lineage>
        <taxon>Bacteria</taxon>
        <taxon>Thermotogati</taxon>
        <taxon>Deinococcota</taxon>
        <taxon>Deinococci</taxon>
        <taxon>Deinococcales</taxon>
        <taxon>Deinococcaceae</taxon>
        <taxon>Deinococcus</taxon>
    </lineage>
</organism>
<evidence type="ECO:0000256" key="1">
    <source>
        <dbReference type="ARBA" id="ARBA00009437"/>
    </source>
</evidence>
<dbReference type="InterPro" id="IPR058163">
    <property type="entry name" value="LysR-type_TF_proteobact-type"/>
</dbReference>
<comment type="similarity">
    <text evidence="1">Belongs to the LysR transcriptional regulatory family.</text>
</comment>
<evidence type="ECO:0000259" key="5">
    <source>
        <dbReference type="PROSITE" id="PS50931"/>
    </source>
</evidence>
<keyword evidence="2" id="KW-0805">Transcription regulation</keyword>
<proteinExistence type="inferred from homology"/>
<dbReference type="PANTHER" id="PTHR30537">
    <property type="entry name" value="HTH-TYPE TRANSCRIPTIONAL REGULATOR"/>
    <property type="match status" value="1"/>
</dbReference>
<dbReference type="PANTHER" id="PTHR30537:SF5">
    <property type="entry name" value="HTH-TYPE TRANSCRIPTIONAL ACTIVATOR TTDR-RELATED"/>
    <property type="match status" value="1"/>
</dbReference>
<keyword evidence="7" id="KW-1185">Reference proteome</keyword>
<dbReference type="RefSeq" id="WP_380007045.1">
    <property type="nucleotide sequence ID" value="NZ_JBHLYR010000021.1"/>
</dbReference>
<dbReference type="CDD" id="cd08422">
    <property type="entry name" value="PBP2_CrgA_like"/>
    <property type="match status" value="1"/>
</dbReference>
<dbReference type="Proteomes" id="UP001589733">
    <property type="component" value="Unassembled WGS sequence"/>
</dbReference>
<dbReference type="InterPro" id="IPR036390">
    <property type="entry name" value="WH_DNA-bd_sf"/>
</dbReference>
<dbReference type="Pfam" id="PF03466">
    <property type="entry name" value="LysR_substrate"/>
    <property type="match status" value="1"/>
</dbReference>
<dbReference type="InterPro" id="IPR005119">
    <property type="entry name" value="LysR_subst-bd"/>
</dbReference>